<feature type="binding site" evidence="18">
    <location>
        <begin position="390"/>
        <end position="391"/>
    </location>
    <ligand>
        <name>acetyl-CoA</name>
        <dbReference type="ChEBI" id="CHEBI:57288"/>
    </ligand>
</feature>
<comment type="cofactor">
    <cofactor evidence="18">
        <name>Mg(2+)</name>
        <dbReference type="ChEBI" id="CHEBI:18420"/>
    </cofactor>
    <text evidence="18">Binds 1 Mg(2+) ion per subunit.</text>
</comment>
<dbReference type="Gene3D" id="3.90.550.10">
    <property type="entry name" value="Spore Coat Polysaccharide Biosynthesis Protein SpsA, Chain A"/>
    <property type="match status" value="1"/>
</dbReference>
<feature type="region of interest" description="Linker" evidence="18">
    <location>
        <begin position="234"/>
        <end position="254"/>
    </location>
</feature>
<dbReference type="UniPathway" id="UPA00973"/>
<feature type="binding site" evidence="18">
    <location>
        <position position="337"/>
    </location>
    <ligand>
        <name>UDP-N-acetyl-alpha-D-glucosamine</name>
        <dbReference type="ChEBI" id="CHEBI:57705"/>
    </ligand>
</feature>
<proteinExistence type="inferred from homology"/>
<dbReference type="EC" id="2.3.1.157" evidence="18"/>
<evidence type="ECO:0000256" key="13">
    <source>
        <dbReference type="ARBA" id="ARBA00023315"/>
    </source>
</evidence>
<dbReference type="GO" id="GO:0071555">
    <property type="term" value="P:cell wall organization"/>
    <property type="evidence" value="ECO:0007669"/>
    <property type="project" value="UniProtKB-KW"/>
</dbReference>
<feature type="binding site" evidence="18">
    <location>
        <position position="384"/>
    </location>
    <ligand>
        <name>acetyl-CoA</name>
        <dbReference type="ChEBI" id="CHEBI:57288"/>
    </ligand>
</feature>
<dbReference type="STRING" id="1817863.A2Y62_09290"/>
<dbReference type="Proteomes" id="UP000178943">
    <property type="component" value="Unassembled WGS sequence"/>
</dbReference>
<dbReference type="GO" id="GO:0008360">
    <property type="term" value="P:regulation of cell shape"/>
    <property type="evidence" value="ECO:0007669"/>
    <property type="project" value="UniProtKB-KW"/>
</dbReference>
<keyword evidence="9 18" id="KW-0460">Magnesium</keyword>
<feature type="active site" description="Proton acceptor" evidence="18">
    <location>
        <position position="367"/>
    </location>
</feature>
<feature type="binding site" evidence="18">
    <location>
        <begin position="82"/>
        <end position="83"/>
    </location>
    <ligand>
        <name>UDP-N-acetyl-alpha-D-glucosamine</name>
        <dbReference type="ChEBI" id="CHEBI:57705"/>
    </ligand>
</feature>
<name>A0A1F5VKA0_9BACT</name>
<evidence type="ECO:0000256" key="10">
    <source>
        <dbReference type="ARBA" id="ARBA00022960"/>
    </source>
</evidence>
<gene>
    <name evidence="18" type="primary">glmU</name>
    <name evidence="20" type="ORF">A2Y62_09290</name>
</gene>
<keyword evidence="13 18" id="KW-0012">Acyltransferase</keyword>
<evidence type="ECO:0000313" key="21">
    <source>
        <dbReference type="Proteomes" id="UP000178943"/>
    </source>
</evidence>
<dbReference type="GO" id="GO:0000902">
    <property type="term" value="P:cell morphogenesis"/>
    <property type="evidence" value="ECO:0007669"/>
    <property type="project" value="UniProtKB-UniRule"/>
</dbReference>
<dbReference type="GO" id="GO:0003977">
    <property type="term" value="F:UDP-N-acetylglucosamine diphosphorylase activity"/>
    <property type="evidence" value="ECO:0007669"/>
    <property type="project" value="UniProtKB-UniRule"/>
</dbReference>
<sequence length="463" mass="51655">MNKKNNLQIIILAAGKSVRFKSKISKLIHELLGKPMIVRIIELAEALEPSRILVVVGDNKEDLGTCICDKKVTLVCQKRPLGTGHALAQCEQHVDFQQPLLVMNADTPLMKQESLRRFIETGEYNDNTMHLLTAEMSNPSNYGRIIRNSRNKVTAIKEDIECTATEKKVREINIGFYLFAPRLIFALLKEIAPDNAKGEYYLTDAITLAIDRGKRVIAVKDVMEEEAWGINTRVDLARAEKILRLRKTEELMMNGVTIRDPESCYIHEQVSIGQDSILYPGVIIEGDCQIGEQSILYSNVRIRDTKIGNGVVIYDHTVIEGAEIGDQVKIGPFARVRPESRILDGAKIGNFVELKKTVFGKYSKANHLSYLGDAVIGEKANIGAGTITCNYDGYHKYQTLIEDEVFVGSDTQFVAPVKIGKGAYIAAGSTITKDVPEYALGVARGRQENKLEWAKRKKRGKSK</sequence>
<accession>A0A1F5VKA0</accession>
<evidence type="ECO:0000256" key="5">
    <source>
        <dbReference type="ARBA" id="ARBA00022679"/>
    </source>
</evidence>
<dbReference type="PANTHER" id="PTHR43584:SF3">
    <property type="entry name" value="BIFUNCTIONAL PROTEIN GLMU"/>
    <property type="match status" value="1"/>
</dbReference>
<comment type="caution">
    <text evidence="18">Lacks conserved residue(s) required for the propagation of feature annotation.</text>
</comment>
<keyword evidence="11 18" id="KW-0573">Peptidoglycan synthesis</keyword>
<dbReference type="CDD" id="cd02540">
    <property type="entry name" value="GT2_GlmU_N_bac"/>
    <property type="match status" value="1"/>
</dbReference>
<evidence type="ECO:0000256" key="7">
    <source>
        <dbReference type="ARBA" id="ARBA00022723"/>
    </source>
</evidence>
<feature type="binding site" evidence="18">
    <location>
        <position position="173"/>
    </location>
    <ligand>
        <name>UDP-N-acetyl-alpha-D-glucosamine</name>
        <dbReference type="ChEBI" id="CHEBI:57705"/>
    </ligand>
</feature>
<feature type="binding site" evidence="18">
    <location>
        <position position="106"/>
    </location>
    <ligand>
        <name>Mg(2+)</name>
        <dbReference type="ChEBI" id="CHEBI:18420"/>
    </ligand>
</feature>
<dbReference type="CDD" id="cd03353">
    <property type="entry name" value="LbH_GlmU_C"/>
    <property type="match status" value="1"/>
</dbReference>
<organism evidence="20 21">
    <name type="scientific">Candidatus Fischerbacteria bacterium RBG_13_37_8</name>
    <dbReference type="NCBI Taxonomy" id="1817863"/>
    <lineage>
        <taxon>Bacteria</taxon>
        <taxon>Candidatus Fischeribacteriota</taxon>
    </lineage>
</organism>
<keyword evidence="5 18" id="KW-0808">Transferase</keyword>
<protein>
    <recommendedName>
        <fullName evidence="18">Bifunctional protein GlmU</fullName>
    </recommendedName>
    <domain>
        <recommendedName>
            <fullName evidence="18">UDP-N-acetylglucosamine pyrophosphorylase</fullName>
            <ecNumber evidence="18">2.7.7.23</ecNumber>
        </recommendedName>
        <alternativeName>
            <fullName evidence="18">N-acetylglucosamine-1-phosphate uridyltransferase</fullName>
        </alternativeName>
    </domain>
    <domain>
        <recommendedName>
            <fullName evidence="18">Glucosamine-1-phosphate N-acetyltransferase</fullName>
            <ecNumber evidence="18">2.3.1.157</ecNumber>
        </recommendedName>
    </domain>
</protein>
<dbReference type="Pfam" id="PF12804">
    <property type="entry name" value="NTP_transf_3"/>
    <property type="match status" value="1"/>
</dbReference>
<dbReference type="GO" id="GO:0019134">
    <property type="term" value="F:glucosamine-1-phosphate N-acetyltransferase activity"/>
    <property type="evidence" value="ECO:0007669"/>
    <property type="project" value="UniProtKB-UniRule"/>
</dbReference>
<evidence type="ECO:0000256" key="18">
    <source>
        <dbReference type="HAMAP-Rule" id="MF_01631"/>
    </source>
</evidence>
<dbReference type="InterPro" id="IPR029044">
    <property type="entry name" value="Nucleotide-diphossugar_trans"/>
</dbReference>
<evidence type="ECO:0000256" key="6">
    <source>
        <dbReference type="ARBA" id="ARBA00022695"/>
    </source>
</evidence>
<comment type="similarity">
    <text evidence="2 18">In the C-terminal section; belongs to the transferase hexapeptide repeat family.</text>
</comment>
<feature type="binding site" evidence="18">
    <location>
        <position position="409"/>
    </location>
    <ligand>
        <name>acetyl-CoA</name>
        <dbReference type="ChEBI" id="CHEBI:57288"/>
    </ligand>
</feature>
<dbReference type="Pfam" id="PF00132">
    <property type="entry name" value="Hexapep"/>
    <property type="match status" value="2"/>
</dbReference>
<feature type="binding site" evidence="18">
    <location>
        <position position="427"/>
    </location>
    <ligand>
        <name>acetyl-CoA</name>
        <dbReference type="ChEBI" id="CHEBI:57288"/>
    </ligand>
</feature>
<dbReference type="GO" id="GO:0005737">
    <property type="term" value="C:cytoplasm"/>
    <property type="evidence" value="ECO:0007669"/>
    <property type="project" value="UniProtKB-SubCell"/>
</dbReference>
<dbReference type="SUPFAM" id="SSF51161">
    <property type="entry name" value="Trimeric LpxA-like enzymes"/>
    <property type="match status" value="1"/>
</dbReference>
<feature type="binding site" evidence="18">
    <location>
        <position position="143"/>
    </location>
    <ligand>
        <name>UDP-N-acetyl-alpha-D-glucosamine</name>
        <dbReference type="ChEBI" id="CHEBI:57705"/>
    </ligand>
</feature>
<dbReference type="AlphaFoldDB" id="A0A1F5VKA0"/>
<keyword evidence="14 18" id="KW-0961">Cell wall biogenesis/degradation</keyword>
<evidence type="ECO:0000256" key="12">
    <source>
        <dbReference type="ARBA" id="ARBA00023268"/>
    </source>
</evidence>
<dbReference type="InterPro" id="IPR050065">
    <property type="entry name" value="GlmU-like"/>
</dbReference>
<evidence type="ECO:0000256" key="17">
    <source>
        <dbReference type="ARBA" id="ARBA00049628"/>
    </source>
</evidence>
<dbReference type="UniPathway" id="UPA00113">
    <property type="reaction ID" value="UER00532"/>
</dbReference>
<dbReference type="GO" id="GO:0000287">
    <property type="term" value="F:magnesium ion binding"/>
    <property type="evidence" value="ECO:0007669"/>
    <property type="project" value="UniProtKB-UniRule"/>
</dbReference>
<comment type="catalytic activity">
    <reaction evidence="16 18">
        <text>N-acetyl-alpha-D-glucosamine 1-phosphate + UTP + H(+) = UDP-N-acetyl-alpha-D-glucosamine + diphosphate</text>
        <dbReference type="Rhea" id="RHEA:13509"/>
        <dbReference type="ChEBI" id="CHEBI:15378"/>
        <dbReference type="ChEBI" id="CHEBI:33019"/>
        <dbReference type="ChEBI" id="CHEBI:46398"/>
        <dbReference type="ChEBI" id="CHEBI:57705"/>
        <dbReference type="ChEBI" id="CHEBI:57776"/>
        <dbReference type="EC" id="2.7.7.23"/>
    </reaction>
</comment>
<dbReference type="InterPro" id="IPR011004">
    <property type="entry name" value="Trimer_LpxA-like_sf"/>
</dbReference>
<feature type="binding site" evidence="18">
    <location>
        <position position="355"/>
    </location>
    <ligand>
        <name>UDP-N-acetyl-alpha-D-glucosamine</name>
        <dbReference type="ChEBI" id="CHEBI:57705"/>
    </ligand>
</feature>
<feature type="binding site" evidence="18">
    <location>
        <position position="26"/>
    </location>
    <ligand>
        <name>UDP-N-acetyl-alpha-D-glucosamine</name>
        <dbReference type="ChEBI" id="CHEBI:57705"/>
    </ligand>
</feature>
<dbReference type="HAMAP" id="MF_01631">
    <property type="entry name" value="GlmU"/>
    <property type="match status" value="1"/>
</dbReference>
<keyword evidence="12 18" id="KW-0511">Multifunctional enzyme</keyword>
<dbReference type="GO" id="GO:0009245">
    <property type="term" value="P:lipid A biosynthetic process"/>
    <property type="evidence" value="ECO:0007669"/>
    <property type="project" value="UniProtKB-UniRule"/>
</dbReference>
<keyword evidence="7 18" id="KW-0479">Metal-binding</keyword>
<dbReference type="PANTHER" id="PTHR43584">
    <property type="entry name" value="NUCLEOTIDYL TRANSFERASE"/>
    <property type="match status" value="1"/>
</dbReference>
<feature type="region of interest" description="Pyrophosphorylase" evidence="18">
    <location>
        <begin position="1"/>
        <end position="233"/>
    </location>
</feature>
<evidence type="ECO:0000256" key="4">
    <source>
        <dbReference type="ARBA" id="ARBA00022490"/>
    </source>
</evidence>
<dbReference type="InterPro" id="IPR038009">
    <property type="entry name" value="GlmU_C_LbH"/>
</dbReference>
<feature type="binding site" evidence="18">
    <location>
        <position position="370"/>
    </location>
    <ligand>
        <name>UDP-N-acetyl-alpha-D-glucosamine</name>
        <dbReference type="ChEBI" id="CHEBI:57705"/>
    </ligand>
</feature>
<feature type="binding site" evidence="18">
    <location>
        <position position="158"/>
    </location>
    <ligand>
        <name>UDP-N-acetyl-alpha-D-glucosamine</name>
        <dbReference type="ChEBI" id="CHEBI:57705"/>
    </ligand>
</feature>
<feature type="domain" description="MobA-like NTP transferase" evidence="19">
    <location>
        <begin position="10"/>
        <end position="129"/>
    </location>
</feature>
<feature type="binding site" evidence="18">
    <location>
        <position position="444"/>
    </location>
    <ligand>
        <name>acetyl-CoA</name>
        <dbReference type="ChEBI" id="CHEBI:57288"/>
    </ligand>
</feature>
<reference evidence="20 21" key="1">
    <citation type="journal article" date="2016" name="Nat. Commun.">
        <title>Thousands of microbial genomes shed light on interconnected biogeochemical processes in an aquifer system.</title>
        <authorList>
            <person name="Anantharaman K."/>
            <person name="Brown C.T."/>
            <person name="Hug L.A."/>
            <person name="Sharon I."/>
            <person name="Castelle C.J."/>
            <person name="Probst A.J."/>
            <person name="Thomas B.C."/>
            <person name="Singh A."/>
            <person name="Wilkins M.J."/>
            <person name="Karaoz U."/>
            <person name="Brodie E.L."/>
            <person name="Williams K.H."/>
            <person name="Hubbard S.S."/>
            <person name="Banfield J.F."/>
        </authorList>
    </citation>
    <scope>NUCLEOTIDE SEQUENCE [LARGE SCALE GENOMIC DNA]</scope>
</reference>
<feature type="region of interest" description="N-acetyltransferase" evidence="18">
    <location>
        <begin position="255"/>
        <end position="463"/>
    </location>
</feature>
<evidence type="ECO:0000256" key="1">
    <source>
        <dbReference type="ARBA" id="ARBA00004496"/>
    </source>
</evidence>
<evidence type="ECO:0000256" key="9">
    <source>
        <dbReference type="ARBA" id="ARBA00022842"/>
    </source>
</evidence>
<keyword evidence="10 18" id="KW-0133">Cell shape</keyword>
<comment type="subcellular location">
    <subcellularLocation>
        <location evidence="1 18">Cytoplasm</location>
    </subcellularLocation>
</comment>
<evidence type="ECO:0000256" key="8">
    <source>
        <dbReference type="ARBA" id="ARBA00022737"/>
    </source>
</evidence>
<feature type="binding site" evidence="18">
    <location>
        <position position="231"/>
    </location>
    <ligand>
        <name>UDP-N-acetyl-alpha-D-glucosamine</name>
        <dbReference type="ChEBI" id="CHEBI:57705"/>
    </ligand>
</feature>
<dbReference type="GO" id="GO:0006048">
    <property type="term" value="P:UDP-N-acetylglucosamine biosynthetic process"/>
    <property type="evidence" value="ECO:0007669"/>
    <property type="project" value="UniProtKB-UniPathway"/>
</dbReference>
<evidence type="ECO:0000313" key="20">
    <source>
        <dbReference type="EMBL" id="OGF63770.1"/>
    </source>
</evidence>
<evidence type="ECO:0000256" key="14">
    <source>
        <dbReference type="ARBA" id="ARBA00023316"/>
    </source>
</evidence>
<comment type="subunit">
    <text evidence="18">Homotrimer.</text>
</comment>
<comment type="pathway">
    <text evidence="18">Nucleotide-sugar biosynthesis; UDP-N-acetyl-alpha-D-glucosamine biosynthesis; UDP-N-acetyl-alpha-D-glucosamine from N-acetyl-alpha-D-glucosamine 1-phosphate: step 1/1.</text>
</comment>
<dbReference type="NCBIfam" id="TIGR01173">
    <property type="entry name" value="glmU"/>
    <property type="match status" value="1"/>
</dbReference>
<dbReference type="InterPro" id="IPR025877">
    <property type="entry name" value="MobA-like_NTP_Trfase"/>
</dbReference>
<keyword evidence="8 18" id="KW-0677">Repeat</keyword>
<comment type="catalytic activity">
    <reaction evidence="15 18">
        <text>alpha-D-glucosamine 1-phosphate + acetyl-CoA = N-acetyl-alpha-D-glucosamine 1-phosphate + CoA + H(+)</text>
        <dbReference type="Rhea" id="RHEA:13725"/>
        <dbReference type="ChEBI" id="CHEBI:15378"/>
        <dbReference type="ChEBI" id="CHEBI:57287"/>
        <dbReference type="ChEBI" id="CHEBI:57288"/>
        <dbReference type="ChEBI" id="CHEBI:57776"/>
        <dbReference type="ChEBI" id="CHEBI:58516"/>
        <dbReference type="EC" id="2.3.1.157"/>
    </reaction>
</comment>
<feature type="binding site" evidence="18">
    <location>
        <position position="77"/>
    </location>
    <ligand>
        <name>UDP-N-acetyl-alpha-D-glucosamine</name>
        <dbReference type="ChEBI" id="CHEBI:57705"/>
    </ligand>
</feature>
<dbReference type="GO" id="GO:0009252">
    <property type="term" value="P:peptidoglycan biosynthetic process"/>
    <property type="evidence" value="ECO:0007669"/>
    <property type="project" value="UniProtKB-UniRule"/>
</dbReference>
<dbReference type="GO" id="GO:0016020">
    <property type="term" value="C:membrane"/>
    <property type="evidence" value="ECO:0007669"/>
    <property type="project" value="GOC"/>
</dbReference>
<comment type="function">
    <text evidence="17 18">Catalyzes the last two sequential reactions in the de novo biosynthetic pathway for UDP-N-acetylglucosamine (UDP-GlcNAc). The C-terminal domain catalyzes the transfer of acetyl group from acetyl coenzyme A to glucosamine-1-phosphate (GlcN-1-P) to produce N-acetylglucosamine-1-phosphate (GlcNAc-1-P), which is converted into UDP-GlcNAc by the transfer of uridine 5-monophosphate (from uridine 5-triphosphate), a reaction catalyzed by the N-terminal domain.</text>
</comment>
<feature type="binding site" evidence="18">
    <location>
        <begin position="12"/>
        <end position="15"/>
    </location>
    <ligand>
        <name>UDP-N-acetyl-alpha-D-glucosamine</name>
        <dbReference type="ChEBI" id="CHEBI:57705"/>
    </ligand>
</feature>
<comment type="caution">
    <text evidence="20">The sequence shown here is derived from an EMBL/GenBank/DDBJ whole genome shotgun (WGS) entry which is preliminary data.</text>
</comment>
<comment type="pathway">
    <text evidence="18">Nucleotide-sugar biosynthesis; UDP-N-acetyl-alpha-D-glucosamine biosynthesis; N-acetyl-alpha-D-glucosamine 1-phosphate from alpha-D-glucosamine 6-phosphate (route II): step 2/2.</text>
</comment>
<comment type="similarity">
    <text evidence="3 18">In the N-terminal section; belongs to the N-acetylglucosamine-1-phosphate uridyltransferase family.</text>
</comment>
<evidence type="ECO:0000256" key="15">
    <source>
        <dbReference type="ARBA" id="ARBA00048247"/>
    </source>
</evidence>
<feature type="binding site" evidence="18">
    <location>
        <position position="381"/>
    </location>
    <ligand>
        <name>UDP-N-acetyl-alpha-D-glucosamine</name>
        <dbReference type="ChEBI" id="CHEBI:57705"/>
    </ligand>
</feature>
<dbReference type="InterPro" id="IPR005882">
    <property type="entry name" value="Bifunctional_GlmU"/>
</dbReference>
<evidence type="ECO:0000256" key="16">
    <source>
        <dbReference type="ARBA" id="ARBA00048493"/>
    </source>
</evidence>
<evidence type="ECO:0000256" key="11">
    <source>
        <dbReference type="ARBA" id="ARBA00022984"/>
    </source>
</evidence>
<dbReference type="EMBL" id="MFGW01000150">
    <property type="protein sequence ID" value="OGF63770.1"/>
    <property type="molecule type" value="Genomic_DNA"/>
</dbReference>
<dbReference type="EC" id="2.7.7.23" evidence="18"/>
<dbReference type="SUPFAM" id="SSF53448">
    <property type="entry name" value="Nucleotide-diphospho-sugar transferases"/>
    <property type="match status" value="1"/>
</dbReference>
<dbReference type="Gene3D" id="2.160.10.10">
    <property type="entry name" value="Hexapeptide repeat proteins"/>
    <property type="match status" value="1"/>
</dbReference>
<keyword evidence="6 18" id="KW-0548">Nucleotidyltransferase</keyword>
<dbReference type="InterPro" id="IPR001451">
    <property type="entry name" value="Hexapep"/>
</dbReference>
<evidence type="ECO:0000259" key="19">
    <source>
        <dbReference type="Pfam" id="PF12804"/>
    </source>
</evidence>
<feature type="binding site" evidence="18">
    <location>
        <position position="231"/>
    </location>
    <ligand>
        <name>Mg(2+)</name>
        <dbReference type="ChEBI" id="CHEBI:18420"/>
    </ligand>
</feature>
<evidence type="ECO:0000256" key="2">
    <source>
        <dbReference type="ARBA" id="ARBA00007707"/>
    </source>
</evidence>
<evidence type="ECO:0000256" key="3">
    <source>
        <dbReference type="ARBA" id="ARBA00007947"/>
    </source>
</evidence>
<keyword evidence="4 18" id="KW-0963">Cytoplasm</keyword>
<comment type="pathway">
    <text evidence="18">Bacterial outer membrane biogenesis; LPS lipid A biosynthesis.</text>
</comment>